<feature type="domain" description="Macro" evidence="12">
    <location>
        <begin position="144"/>
        <end position="329"/>
    </location>
</feature>
<dbReference type="SMART" id="SM00506">
    <property type="entry name" value="A1pp"/>
    <property type="match status" value="2"/>
</dbReference>
<dbReference type="PROSITE" id="PS50089">
    <property type="entry name" value="ZF_RING_2"/>
    <property type="match status" value="1"/>
</dbReference>
<dbReference type="InterPro" id="IPR039396">
    <property type="entry name" value="Deltex_C"/>
</dbReference>
<dbReference type="InterPro" id="IPR039399">
    <property type="entry name" value="Deltex_C_sf"/>
</dbReference>
<organism evidence="13 14">
    <name type="scientific">Potamilus streckersoni</name>
    <dbReference type="NCBI Taxonomy" id="2493646"/>
    <lineage>
        <taxon>Eukaryota</taxon>
        <taxon>Metazoa</taxon>
        <taxon>Spiralia</taxon>
        <taxon>Lophotrochozoa</taxon>
        <taxon>Mollusca</taxon>
        <taxon>Bivalvia</taxon>
        <taxon>Autobranchia</taxon>
        <taxon>Heteroconchia</taxon>
        <taxon>Palaeoheterodonta</taxon>
        <taxon>Unionida</taxon>
        <taxon>Unionoidea</taxon>
        <taxon>Unionidae</taxon>
        <taxon>Ambleminae</taxon>
        <taxon>Lampsilini</taxon>
        <taxon>Potamilus</taxon>
    </lineage>
</organism>
<evidence type="ECO:0000313" key="13">
    <source>
        <dbReference type="EMBL" id="KAK3584354.1"/>
    </source>
</evidence>
<dbReference type="Gene3D" id="3.30.390.130">
    <property type="match status" value="1"/>
</dbReference>
<evidence type="ECO:0000256" key="8">
    <source>
        <dbReference type="ARBA" id="ARBA00022833"/>
    </source>
</evidence>
<evidence type="ECO:0000259" key="12">
    <source>
        <dbReference type="PROSITE" id="PS51154"/>
    </source>
</evidence>
<feature type="domain" description="RING-type" evidence="11">
    <location>
        <begin position="1206"/>
        <end position="1243"/>
    </location>
</feature>
<dbReference type="Gene3D" id="3.40.220.10">
    <property type="entry name" value="Leucine Aminopeptidase, subunit E, domain 1"/>
    <property type="match status" value="3"/>
</dbReference>
<evidence type="ECO:0000256" key="6">
    <source>
        <dbReference type="ARBA" id="ARBA00022723"/>
    </source>
</evidence>
<keyword evidence="8" id="KW-0862">Zinc</keyword>
<dbReference type="SMART" id="SM00184">
    <property type="entry name" value="RING"/>
    <property type="match status" value="1"/>
</dbReference>
<evidence type="ECO:0000256" key="3">
    <source>
        <dbReference type="ARBA" id="ARBA00009413"/>
    </source>
</evidence>
<reference evidence="13" key="2">
    <citation type="journal article" date="2021" name="Genome Biol. Evol.">
        <title>Developing a high-quality reference genome for a parasitic bivalve with doubly uniparental inheritance (Bivalvia: Unionida).</title>
        <authorList>
            <person name="Smith C.H."/>
        </authorList>
    </citation>
    <scope>NUCLEOTIDE SEQUENCE</scope>
    <source>
        <strain evidence="13">CHS0354</strain>
        <tissue evidence="13">Mantle</tissue>
    </source>
</reference>
<sequence>MCNAEVFITPEIDNGVRKSSSDEKNIERRLSVPFWNNDYGKEKHNLCGEIEKVLIRLHSKSWKSASFCIQPIGGWKFKCYFKCFLYEINKFYNLSVECSVEYLFLLISDEKSYQVASDVADVFLQKNASRTPSKDYIEHSGTMEEDGKDPVFRIIKVSIQKGHLHEAQTEVLVNTISTNLDLTVGAISASLLKMAGQGLKKEISNKYKTPAQYGIVMKTGACQLKCRAVYHGALKPYNARDDSVPIFQQFLSECLLQASKSKYKSIAFPAIGTGKLGYSKEMVADLMLTAVMQFEKSMPDTLLKEVKFVIHPNSTEAYQAFQEQLQCLRSGHKEGYEGSFAGKTDHDAQTEMKCCLILSGNVKDKKALENKFSGFSHQFQPKHIICPYGEKSALLIFEKIVDVKTLQSHLKPLKVDQLQPEEVKFLVPDGLLERAHSAGQEKKMFTNLQEVTGVEVTSQDTKTYLIGVTTHQIDIAKHYLEEFEKTLNITLKKENYISSDSSDEEWDIQINTLNDVTEVEFKALKILEHSFERIKNVKLSWHGGAILIEGLTTDTTSIKKYLISQLKVLRDKQSVEIALDDEEKKIVNDVMMDVQSEDTVCVYDDKCSLVVVYSDKQDDIMKFKHKLKFQTGKLKESVRSRKRFAENTQLLKTSEENFSSSFRSTEIRQELLWSKGTLDAEYHTSENVKIKASLSFARPTNIRYDFSWSKDASDVAVFYTKENIKVAVYQANILNLPVDCIVNAANDRLQHGGGVARVIADAAGPELVMAGDAIIRKQGRIQVGGQVTTTAGRLPYRCVIHTVGPCWSDYQPHSIQNVKNCEEDLYAAIYGCFTEAERYGLSTIALPAISSGIYAVPQDICAVQYAKAVFDYSRNSRQGDTLKEIHFIDKLPHLVKLMQDTFSTMIQNGNVPNYNIQNYVSSSSQRRHSEVTGRKGSGKQVVAVNSCQYTNAESKTLSPVYYEQGENEKRQFVFQVSVKPVVRIYEGDILKLKHIDAIVCPVDSKGSGMGRIATELMDKTKYRQNKDMCFRRQNPNLGDVVITNVEENPFNVIVHVVIKKNFPQGQEIKSKVQKSIDNIMRKTNECVTVKTIAMPLFGVKRELLTQKLWAELFLERFVAFCLEVENPNLEEVHIITHFSSSSNYSTLTKVFIDFADKLNKTPSDEKEIPPRPPSPEIYRTCDDTDEPMSGQENDSEINEGDTDDNCTVCLCPKTDPKFLSCGHSFCSECYNQMLEHKPVCAVCGTIVGTITGNQPNDGRMYVRTSSMSLAGYEEHGCIEITYDFPAGRQGPDHPSPGKWYRQMTRTAYLPNTPEGRNVCRMLQLAFERRLVFTISQSRTTGKEGLTWNDIHHKTNPDRAAQFGYPDPEYLTRVKDELSAKGITEDDLPEEDTGSFKYSTRI</sequence>
<reference evidence="13" key="1">
    <citation type="journal article" date="2021" name="Genome Biol. Evol.">
        <title>A High-Quality Reference Genome for a Parasitic Bivalve with Doubly Uniparental Inheritance (Bivalvia: Unionida).</title>
        <authorList>
            <person name="Smith C.H."/>
        </authorList>
    </citation>
    <scope>NUCLEOTIDE SEQUENCE</scope>
    <source>
        <strain evidence="13">CHS0354</strain>
    </source>
</reference>
<comment type="similarity">
    <text evidence="3">Belongs to the Deltex family.</text>
</comment>
<keyword evidence="7 9" id="KW-0863">Zinc-finger</keyword>
<gene>
    <name evidence="13" type="ORF">CHS0354_000865</name>
</gene>
<dbReference type="InterPro" id="IPR001841">
    <property type="entry name" value="Znf_RING"/>
</dbReference>
<evidence type="ECO:0000256" key="1">
    <source>
        <dbReference type="ARBA" id="ARBA00000900"/>
    </source>
</evidence>
<evidence type="ECO:0000256" key="5">
    <source>
        <dbReference type="ARBA" id="ARBA00022679"/>
    </source>
</evidence>
<feature type="domain" description="Macro" evidence="12">
    <location>
        <begin position="713"/>
        <end position="906"/>
    </location>
</feature>
<dbReference type="GO" id="GO:0061630">
    <property type="term" value="F:ubiquitin protein ligase activity"/>
    <property type="evidence" value="ECO:0007669"/>
    <property type="project" value="UniProtKB-EC"/>
</dbReference>
<feature type="region of interest" description="Disordered" evidence="10">
    <location>
        <begin position="1161"/>
        <end position="1199"/>
    </location>
</feature>
<dbReference type="PROSITE" id="PS00518">
    <property type="entry name" value="ZF_RING_1"/>
    <property type="match status" value="1"/>
</dbReference>
<keyword evidence="6" id="KW-0479">Metal-binding</keyword>
<dbReference type="InterPro" id="IPR013083">
    <property type="entry name" value="Znf_RING/FYVE/PHD"/>
</dbReference>
<dbReference type="CDD" id="cd02907">
    <property type="entry name" value="Macro_Af1521_BAL-like"/>
    <property type="match status" value="1"/>
</dbReference>
<feature type="domain" description="Macro" evidence="12">
    <location>
        <begin position="969"/>
        <end position="1155"/>
    </location>
</feature>
<dbReference type="PROSITE" id="PS51154">
    <property type="entry name" value="MACRO"/>
    <property type="match status" value="3"/>
</dbReference>
<dbReference type="InterPro" id="IPR018957">
    <property type="entry name" value="Znf_C3HC4_RING-type"/>
</dbReference>
<proteinExistence type="inferred from homology"/>
<evidence type="ECO:0000256" key="10">
    <source>
        <dbReference type="SAM" id="MobiDB-lite"/>
    </source>
</evidence>
<dbReference type="SUPFAM" id="SSF52949">
    <property type="entry name" value="Macro domain-like"/>
    <property type="match status" value="3"/>
</dbReference>
<reference evidence="13" key="3">
    <citation type="submission" date="2023-05" db="EMBL/GenBank/DDBJ databases">
        <authorList>
            <person name="Smith C.H."/>
        </authorList>
    </citation>
    <scope>NUCLEOTIDE SEQUENCE</scope>
    <source>
        <strain evidence="13">CHS0354</strain>
        <tissue evidence="13">Mantle</tissue>
    </source>
</reference>
<dbReference type="Proteomes" id="UP001195483">
    <property type="component" value="Unassembled WGS sequence"/>
</dbReference>
<dbReference type="InterPro" id="IPR002589">
    <property type="entry name" value="Macro_dom"/>
</dbReference>
<dbReference type="SUPFAM" id="SSF57850">
    <property type="entry name" value="RING/U-box"/>
    <property type="match status" value="1"/>
</dbReference>
<dbReference type="PANTHER" id="PTHR12622">
    <property type="entry name" value="DELTEX-RELATED"/>
    <property type="match status" value="1"/>
</dbReference>
<evidence type="ECO:0000259" key="11">
    <source>
        <dbReference type="PROSITE" id="PS50089"/>
    </source>
</evidence>
<comment type="catalytic activity">
    <reaction evidence="1">
        <text>S-ubiquitinyl-[E2 ubiquitin-conjugating enzyme]-L-cysteine + [acceptor protein]-L-lysine = [E2 ubiquitin-conjugating enzyme]-L-cysteine + N(6)-ubiquitinyl-[acceptor protein]-L-lysine.</text>
        <dbReference type="EC" id="2.3.2.27"/>
    </reaction>
</comment>
<dbReference type="GO" id="GO:0007219">
    <property type="term" value="P:Notch signaling pathway"/>
    <property type="evidence" value="ECO:0007669"/>
    <property type="project" value="InterPro"/>
</dbReference>
<comment type="pathway">
    <text evidence="2">Protein modification; protein ubiquitination.</text>
</comment>
<feature type="region of interest" description="Disordered" evidence="10">
    <location>
        <begin position="1380"/>
        <end position="1401"/>
    </location>
</feature>
<evidence type="ECO:0000256" key="7">
    <source>
        <dbReference type="ARBA" id="ARBA00022771"/>
    </source>
</evidence>
<dbReference type="Pfam" id="PF00097">
    <property type="entry name" value="zf-C3HC4"/>
    <property type="match status" value="1"/>
</dbReference>
<evidence type="ECO:0000313" key="14">
    <source>
        <dbReference type="Proteomes" id="UP001195483"/>
    </source>
</evidence>
<dbReference type="Gene3D" id="3.30.40.10">
    <property type="entry name" value="Zinc/RING finger domain, C3HC4 (zinc finger)"/>
    <property type="match status" value="1"/>
</dbReference>
<dbReference type="Pfam" id="PF18102">
    <property type="entry name" value="DTC"/>
    <property type="match status" value="1"/>
</dbReference>
<dbReference type="InterPro" id="IPR017907">
    <property type="entry name" value="Znf_RING_CS"/>
</dbReference>
<dbReference type="Pfam" id="PF01661">
    <property type="entry name" value="Macro"/>
    <property type="match status" value="2"/>
</dbReference>
<dbReference type="GO" id="GO:0016567">
    <property type="term" value="P:protein ubiquitination"/>
    <property type="evidence" value="ECO:0007669"/>
    <property type="project" value="InterPro"/>
</dbReference>
<keyword evidence="5" id="KW-0808">Transferase</keyword>
<dbReference type="EC" id="2.3.2.27" evidence="4"/>
<evidence type="ECO:0000256" key="4">
    <source>
        <dbReference type="ARBA" id="ARBA00012483"/>
    </source>
</evidence>
<name>A0AAE0VNG0_9BIVA</name>
<protein>
    <recommendedName>
        <fullName evidence="4">RING-type E3 ubiquitin transferase</fullName>
        <ecNumber evidence="4">2.3.2.27</ecNumber>
    </recommendedName>
</protein>
<dbReference type="InterPro" id="IPR043472">
    <property type="entry name" value="Macro_dom-like"/>
</dbReference>
<evidence type="ECO:0000256" key="2">
    <source>
        <dbReference type="ARBA" id="ARBA00004906"/>
    </source>
</evidence>
<evidence type="ECO:0000256" key="9">
    <source>
        <dbReference type="PROSITE-ProRule" id="PRU00175"/>
    </source>
</evidence>
<dbReference type="GO" id="GO:0008270">
    <property type="term" value="F:zinc ion binding"/>
    <property type="evidence" value="ECO:0007669"/>
    <property type="project" value="UniProtKB-KW"/>
</dbReference>
<dbReference type="InterPro" id="IPR039398">
    <property type="entry name" value="Deltex_fam"/>
</dbReference>
<comment type="caution">
    <text evidence="13">The sequence shown here is derived from an EMBL/GenBank/DDBJ whole genome shotgun (WGS) entry which is preliminary data.</text>
</comment>
<dbReference type="CDD" id="cd09633">
    <property type="entry name" value="Deltex_C"/>
    <property type="match status" value="1"/>
</dbReference>
<dbReference type="EMBL" id="JAEAOA010000090">
    <property type="protein sequence ID" value="KAK3584354.1"/>
    <property type="molecule type" value="Genomic_DNA"/>
</dbReference>
<accession>A0AAE0VNG0</accession>
<keyword evidence="14" id="KW-1185">Reference proteome</keyword>